<dbReference type="SUPFAM" id="SSF47336">
    <property type="entry name" value="ACP-like"/>
    <property type="match status" value="1"/>
</dbReference>
<protein>
    <submittedName>
        <fullName evidence="2">Acyl carrier protein</fullName>
    </submittedName>
</protein>
<feature type="domain" description="Carrier" evidence="1">
    <location>
        <begin position="1"/>
        <end position="83"/>
    </location>
</feature>
<gene>
    <name evidence="2" type="ORF">MF672_018170</name>
</gene>
<keyword evidence="3" id="KW-1185">Reference proteome</keyword>
<comment type="caution">
    <text evidence="2">The sequence shown here is derived from an EMBL/GenBank/DDBJ whole genome shotgun (WGS) entry which is preliminary data.</text>
</comment>
<dbReference type="InterPro" id="IPR009081">
    <property type="entry name" value="PP-bd_ACP"/>
</dbReference>
<evidence type="ECO:0000313" key="3">
    <source>
        <dbReference type="Proteomes" id="UP001317259"/>
    </source>
</evidence>
<dbReference type="Pfam" id="PF00550">
    <property type="entry name" value="PP-binding"/>
    <property type="match status" value="1"/>
</dbReference>
<dbReference type="Gene3D" id="1.10.1200.10">
    <property type="entry name" value="ACP-like"/>
    <property type="match status" value="1"/>
</dbReference>
<evidence type="ECO:0000259" key="1">
    <source>
        <dbReference type="PROSITE" id="PS50075"/>
    </source>
</evidence>
<name>A0ABT0FTP3_9ACTN</name>
<dbReference type="EMBL" id="JAKRKC020000001">
    <property type="protein sequence ID" value="MCK2215702.1"/>
    <property type="molecule type" value="Genomic_DNA"/>
</dbReference>
<dbReference type="InterPro" id="IPR036736">
    <property type="entry name" value="ACP-like_sf"/>
</dbReference>
<dbReference type="RefSeq" id="WP_242382348.1">
    <property type="nucleotide sequence ID" value="NZ_JAKRKC020000001.1"/>
</dbReference>
<dbReference type="PROSITE" id="PS50075">
    <property type="entry name" value="CARRIER"/>
    <property type="match status" value="1"/>
</dbReference>
<sequence>MSLERRLAELIAEVSEGAVGAEEALAGEHSLSALGLTSLARIRLVDAIEDVFGVDVDLGAGPSAELSTAERVGDLAAAVAGLLERGS</sequence>
<dbReference type="Proteomes" id="UP001317259">
    <property type="component" value="Unassembled WGS sequence"/>
</dbReference>
<evidence type="ECO:0000313" key="2">
    <source>
        <dbReference type="EMBL" id="MCK2215702.1"/>
    </source>
</evidence>
<proteinExistence type="predicted"/>
<organism evidence="2 3">
    <name type="scientific">Actinomadura luzonensis</name>
    <dbReference type="NCBI Taxonomy" id="2805427"/>
    <lineage>
        <taxon>Bacteria</taxon>
        <taxon>Bacillati</taxon>
        <taxon>Actinomycetota</taxon>
        <taxon>Actinomycetes</taxon>
        <taxon>Streptosporangiales</taxon>
        <taxon>Thermomonosporaceae</taxon>
        <taxon>Actinomadura</taxon>
    </lineage>
</organism>
<reference evidence="2 3" key="1">
    <citation type="submission" date="2022-04" db="EMBL/GenBank/DDBJ databases">
        <title>Genome draft of Actinomadura sp. ATCC 31491.</title>
        <authorList>
            <person name="Shi X."/>
            <person name="Du Y."/>
        </authorList>
    </citation>
    <scope>NUCLEOTIDE SEQUENCE [LARGE SCALE GENOMIC DNA]</scope>
    <source>
        <strain evidence="2 3">ATCC 31491</strain>
    </source>
</reference>
<accession>A0ABT0FTP3</accession>